<gene>
    <name evidence="14" type="ORF">DSTB1V02_LOCUS8482</name>
</gene>
<dbReference type="PANTHER" id="PTHR11690">
    <property type="entry name" value="AMILORIDE-SENSITIVE SODIUM CHANNEL-RELATED"/>
    <property type="match status" value="1"/>
</dbReference>
<evidence type="ECO:0000256" key="8">
    <source>
        <dbReference type="ARBA" id="ARBA00023065"/>
    </source>
</evidence>
<evidence type="ECO:0000256" key="11">
    <source>
        <dbReference type="ARBA" id="ARBA00023303"/>
    </source>
</evidence>
<dbReference type="PRINTS" id="PR01078">
    <property type="entry name" value="AMINACHANNEL"/>
</dbReference>
<evidence type="ECO:0000256" key="3">
    <source>
        <dbReference type="ARBA" id="ARBA00022448"/>
    </source>
</evidence>
<dbReference type="EMBL" id="LR901461">
    <property type="protein sequence ID" value="CAD7248672.1"/>
    <property type="molecule type" value="Genomic_DNA"/>
</dbReference>
<keyword evidence="8 12" id="KW-0406">Ion transport</keyword>
<keyword evidence="10 12" id="KW-0739">Sodium transport</keyword>
<dbReference type="GO" id="GO:0005886">
    <property type="term" value="C:plasma membrane"/>
    <property type="evidence" value="ECO:0007669"/>
    <property type="project" value="TreeGrafter"/>
</dbReference>
<sequence length="284" mass="32075">MGGKEAMGAKVGIDNGERGRPAEIQFEDEATETVGVGPVTTRFLNRFTGHALGRSTYRDSSFFRKLFWLLVFLTTSGYMSYGIIEIVKAYTSGLTTTATQMEPREMIPFPAIIICPQNFFQGYEVMPFDFSGLFSPMERLVTTDALNVSFRELLKSEGTYQPAKGDFRPSLNDVDGVKVMDEPKKVCVSPFKESLPLIWNSFITDLELKLHSNKFLLDPFPFMENVKPRILHCSFNDEPCNITDFQPSKEDRLGECLTFNYRGDKKVLRQKSRPAIGKNKPSGV</sequence>
<dbReference type="OrthoDB" id="6021021at2759"/>
<dbReference type="AlphaFoldDB" id="A0A7R8XFG9"/>
<comment type="similarity">
    <text evidence="2 12">Belongs to the amiloride-sensitive sodium channel (TC 1.A.6) family.</text>
</comment>
<evidence type="ECO:0000256" key="4">
    <source>
        <dbReference type="ARBA" id="ARBA00022461"/>
    </source>
</evidence>
<evidence type="ECO:0000256" key="9">
    <source>
        <dbReference type="ARBA" id="ARBA00023136"/>
    </source>
</evidence>
<keyword evidence="11 12" id="KW-0407">Ion channel</keyword>
<proteinExistence type="inferred from homology"/>
<dbReference type="Pfam" id="PF00858">
    <property type="entry name" value="ASC"/>
    <property type="match status" value="1"/>
</dbReference>
<dbReference type="InterPro" id="IPR001873">
    <property type="entry name" value="ENaC"/>
</dbReference>
<evidence type="ECO:0000256" key="1">
    <source>
        <dbReference type="ARBA" id="ARBA00004141"/>
    </source>
</evidence>
<evidence type="ECO:0000256" key="10">
    <source>
        <dbReference type="ARBA" id="ARBA00023201"/>
    </source>
</evidence>
<keyword evidence="15" id="KW-1185">Reference proteome</keyword>
<evidence type="ECO:0000256" key="13">
    <source>
        <dbReference type="SAM" id="Phobius"/>
    </source>
</evidence>
<evidence type="ECO:0000256" key="12">
    <source>
        <dbReference type="RuleBase" id="RU000679"/>
    </source>
</evidence>
<reference evidence="14" key="1">
    <citation type="submission" date="2020-11" db="EMBL/GenBank/DDBJ databases">
        <authorList>
            <person name="Tran Van P."/>
        </authorList>
    </citation>
    <scope>NUCLEOTIDE SEQUENCE</scope>
</reference>
<dbReference type="GO" id="GO:0015280">
    <property type="term" value="F:ligand-gated sodium channel activity"/>
    <property type="evidence" value="ECO:0007669"/>
    <property type="project" value="TreeGrafter"/>
</dbReference>
<accession>A0A7R8XFG9</accession>
<evidence type="ECO:0000313" key="15">
    <source>
        <dbReference type="Proteomes" id="UP000677054"/>
    </source>
</evidence>
<evidence type="ECO:0000256" key="6">
    <source>
        <dbReference type="ARBA" id="ARBA00022989"/>
    </source>
</evidence>
<keyword evidence="6 13" id="KW-1133">Transmembrane helix</keyword>
<evidence type="ECO:0000256" key="5">
    <source>
        <dbReference type="ARBA" id="ARBA00022692"/>
    </source>
</evidence>
<keyword evidence="3 12" id="KW-0813">Transport</keyword>
<keyword evidence="4 12" id="KW-0894">Sodium channel</keyword>
<dbReference type="Gene3D" id="2.60.470.10">
    <property type="entry name" value="Acid-sensing ion channels like domains"/>
    <property type="match status" value="1"/>
</dbReference>
<dbReference type="PANTHER" id="PTHR11690:SF248">
    <property type="entry name" value="PICKPOCKET 17, ISOFORM A"/>
    <property type="match status" value="1"/>
</dbReference>
<protein>
    <submittedName>
        <fullName evidence="14">Uncharacterized protein</fullName>
    </submittedName>
</protein>
<keyword evidence="7" id="KW-0915">Sodium</keyword>
<organism evidence="14">
    <name type="scientific">Darwinula stevensoni</name>
    <dbReference type="NCBI Taxonomy" id="69355"/>
    <lineage>
        <taxon>Eukaryota</taxon>
        <taxon>Metazoa</taxon>
        <taxon>Ecdysozoa</taxon>
        <taxon>Arthropoda</taxon>
        <taxon>Crustacea</taxon>
        <taxon>Oligostraca</taxon>
        <taxon>Ostracoda</taxon>
        <taxon>Podocopa</taxon>
        <taxon>Podocopida</taxon>
        <taxon>Darwinulocopina</taxon>
        <taxon>Darwinuloidea</taxon>
        <taxon>Darwinulidae</taxon>
        <taxon>Darwinula</taxon>
    </lineage>
</organism>
<evidence type="ECO:0000313" key="14">
    <source>
        <dbReference type="EMBL" id="CAD7248672.1"/>
    </source>
</evidence>
<dbReference type="Proteomes" id="UP000677054">
    <property type="component" value="Unassembled WGS sequence"/>
</dbReference>
<evidence type="ECO:0000256" key="7">
    <source>
        <dbReference type="ARBA" id="ARBA00023053"/>
    </source>
</evidence>
<keyword evidence="5 12" id="KW-0812">Transmembrane</keyword>
<evidence type="ECO:0000256" key="2">
    <source>
        <dbReference type="ARBA" id="ARBA00007193"/>
    </source>
</evidence>
<keyword evidence="9 13" id="KW-0472">Membrane</keyword>
<name>A0A7R8XFG9_9CRUS</name>
<feature type="transmembrane region" description="Helical" evidence="13">
    <location>
        <begin position="66"/>
        <end position="84"/>
    </location>
</feature>
<comment type="subcellular location">
    <subcellularLocation>
        <location evidence="1">Membrane</location>
        <topology evidence="1">Multi-pass membrane protein</topology>
    </subcellularLocation>
</comment>
<dbReference type="EMBL" id="CAJPEV010001944">
    <property type="protein sequence ID" value="CAG0895010.1"/>
    <property type="molecule type" value="Genomic_DNA"/>
</dbReference>